<sequence>MTLSSITQLYRDCRAKCKSIESPPHLLKLPQNPSASLADLVHDPLQYSGGITGSCGDLLGNTSFDRIDLGGKVANALYGRCRAQPSLFGEGFPLLPM</sequence>
<organism evidence="1 2">
    <name type="scientific">Rhizobium mongolense</name>
    <dbReference type="NCBI Taxonomy" id="57676"/>
    <lineage>
        <taxon>Bacteria</taxon>
        <taxon>Pseudomonadati</taxon>
        <taxon>Pseudomonadota</taxon>
        <taxon>Alphaproteobacteria</taxon>
        <taxon>Hyphomicrobiales</taxon>
        <taxon>Rhizobiaceae</taxon>
        <taxon>Rhizobium/Agrobacterium group</taxon>
        <taxon>Rhizobium</taxon>
    </lineage>
</organism>
<name>A0ABR6IHR9_9HYPH</name>
<dbReference type="RefSeq" id="WP_156890792.1">
    <property type="nucleotide sequence ID" value="NZ_JACIFX010000001.1"/>
</dbReference>
<proteinExistence type="predicted"/>
<dbReference type="EMBL" id="JACIFX010000001">
    <property type="protein sequence ID" value="MBB4227409.1"/>
    <property type="molecule type" value="Genomic_DNA"/>
</dbReference>
<comment type="caution">
    <text evidence="1">The sequence shown here is derived from an EMBL/GenBank/DDBJ whole genome shotgun (WGS) entry which is preliminary data.</text>
</comment>
<accession>A0ABR6IHR9</accession>
<evidence type="ECO:0000313" key="2">
    <source>
        <dbReference type="Proteomes" id="UP000551353"/>
    </source>
</evidence>
<dbReference type="Proteomes" id="UP000551353">
    <property type="component" value="Unassembled WGS sequence"/>
</dbReference>
<reference evidence="1 2" key="1">
    <citation type="submission" date="2020-08" db="EMBL/GenBank/DDBJ databases">
        <title>Genomic Encyclopedia of Type Strains, Phase IV (KMG-V): Genome sequencing to study the core and pangenomes of soil and plant-associated prokaryotes.</title>
        <authorList>
            <person name="Whitman W."/>
        </authorList>
    </citation>
    <scope>NUCLEOTIDE SEQUENCE [LARGE SCALE GENOMIC DNA]</scope>
    <source>
        <strain evidence="1 2">SEMIA 4087</strain>
    </source>
</reference>
<gene>
    <name evidence="1" type="ORF">GGD56_001229</name>
</gene>
<evidence type="ECO:0000313" key="1">
    <source>
        <dbReference type="EMBL" id="MBB4227409.1"/>
    </source>
</evidence>
<protein>
    <submittedName>
        <fullName evidence="1">Uncharacterized protein</fullName>
    </submittedName>
</protein>
<keyword evidence="2" id="KW-1185">Reference proteome</keyword>